<protein>
    <submittedName>
        <fullName evidence="1">Uncharacterized protein</fullName>
    </submittedName>
</protein>
<organism evidence="1">
    <name type="scientific">marine sediment metagenome</name>
    <dbReference type="NCBI Taxonomy" id="412755"/>
    <lineage>
        <taxon>unclassified sequences</taxon>
        <taxon>metagenomes</taxon>
        <taxon>ecological metagenomes</taxon>
    </lineage>
</organism>
<evidence type="ECO:0000313" key="1">
    <source>
        <dbReference type="EMBL" id="KKK66999.1"/>
    </source>
</evidence>
<proteinExistence type="predicted"/>
<gene>
    <name evidence="1" type="ORF">LCGC14_2958460</name>
</gene>
<sequence length="151" mass="17151">MVFDTVEKQDIRTLDIDKMIKGFALTEYVFKSLVTVSTTNGDNIRWYQETAADLTATAPSVVADIAPLAQFTTLEHTWTRQNSFPRKYGVEGFISMEDLRTTDIDVQARTVLRLTRAVVKQVDTRIYNILTETKAQATLEQQGHWALDGMM</sequence>
<name>A0A0F8ZKR3_9ZZZZ</name>
<accession>A0A0F8ZKR3</accession>
<reference evidence="1" key="1">
    <citation type="journal article" date="2015" name="Nature">
        <title>Complex archaea that bridge the gap between prokaryotes and eukaryotes.</title>
        <authorList>
            <person name="Spang A."/>
            <person name="Saw J.H."/>
            <person name="Jorgensen S.L."/>
            <person name="Zaremba-Niedzwiedzka K."/>
            <person name="Martijn J."/>
            <person name="Lind A.E."/>
            <person name="van Eijk R."/>
            <person name="Schleper C."/>
            <person name="Guy L."/>
            <person name="Ettema T.J."/>
        </authorList>
    </citation>
    <scope>NUCLEOTIDE SEQUENCE</scope>
</reference>
<dbReference type="AlphaFoldDB" id="A0A0F8ZKR3"/>
<comment type="caution">
    <text evidence="1">The sequence shown here is derived from an EMBL/GenBank/DDBJ whole genome shotgun (WGS) entry which is preliminary data.</text>
</comment>
<dbReference type="EMBL" id="LAZR01059814">
    <property type="protein sequence ID" value="KKK66999.1"/>
    <property type="molecule type" value="Genomic_DNA"/>
</dbReference>